<accession>A0ABD3R1Q8</accession>
<dbReference type="Proteomes" id="UP001530377">
    <property type="component" value="Unassembled WGS sequence"/>
</dbReference>
<gene>
    <name evidence="2" type="ORF">ACHAXA_002560</name>
</gene>
<evidence type="ECO:0000313" key="2">
    <source>
        <dbReference type="EMBL" id="KAL3806518.1"/>
    </source>
</evidence>
<reference evidence="2 3" key="1">
    <citation type="submission" date="2024-10" db="EMBL/GenBank/DDBJ databases">
        <title>Updated reference genomes for cyclostephanoid diatoms.</title>
        <authorList>
            <person name="Roberts W.R."/>
            <person name="Alverson A.J."/>
        </authorList>
    </citation>
    <scope>NUCLEOTIDE SEQUENCE [LARGE SCALE GENOMIC DNA]</scope>
    <source>
        <strain evidence="2 3">AJA228-03</strain>
    </source>
</reference>
<protein>
    <submittedName>
        <fullName evidence="2">Uncharacterized protein</fullName>
    </submittedName>
</protein>
<evidence type="ECO:0000256" key="1">
    <source>
        <dbReference type="SAM" id="MobiDB-lite"/>
    </source>
</evidence>
<keyword evidence="3" id="KW-1185">Reference proteome</keyword>
<organism evidence="2 3">
    <name type="scientific">Cyclostephanos tholiformis</name>
    <dbReference type="NCBI Taxonomy" id="382380"/>
    <lineage>
        <taxon>Eukaryota</taxon>
        <taxon>Sar</taxon>
        <taxon>Stramenopiles</taxon>
        <taxon>Ochrophyta</taxon>
        <taxon>Bacillariophyta</taxon>
        <taxon>Coscinodiscophyceae</taxon>
        <taxon>Thalassiosirophycidae</taxon>
        <taxon>Stephanodiscales</taxon>
        <taxon>Stephanodiscaceae</taxon>
        <taxon>Cyclostephanos</taxon>
    </lineage>
</organism>
<sequence>MAITLDEVGSSSGQHHHQQPDNITASVEIHGSVNTLQNGAVDQVDEIAYEIPGIELKIPSPMPNEDPIQIVYASNNITSTTAHKTPKGIVLLLHACTHSALKFFSPSPSACPNCLGLSEELRIVRITIERGYMPVAVSCVDRKSGCWSMSQDVYRIEQVLKHDFVRAFLTTERSSIFAVGASSGGAFAAELATRGIVDAALVMVMSLSDGVTGKLRNSPKPIYLAPMPRDEGMTKMEGGDDGRRRGNSASLHVTFFMGVLDKPWKEKKKKKKKKKKKPRGEGIDNLCYVGNHVNLNFAVGGKIEIHTKVVMARATDNVQFLVLRVISLRKPIKEGGDNGWVMMTDEKVINMPANS</sequence>
<dbReference type="AlphaFoldDB" id="A0ABD3R1Q8"/>
<feature type="region of interest" description="Disordered" evidence="1">
    <location>
        <begin position="1"/>
        <end position="20"/>
    </location>
</feature>
<comment type="caution">
    <text evidence="2">The sequence shown here is derived from an EMBL/GenBank/DDBJ whole genome shotgun (WGS) entry which is preliminary data.</text>
</comment>
<name>A0ABD3R1Q8_9STRA</name>
<dbReference type="EMBL" id="JALLPB020000790">
    <property type="protein sequence ID" value="KAL3806518.1"/>
    <property type="molecule type" value="Genomic_DNA"/>
</dbReference>
<dbReference type="PANTHER" id="PTHR35128">
    <property type="entry name" value="SECRETION-REGULATING GUANINE NUCLEOTIDE EXCHANGE FACTOR"/>
    <property type="match status" value="1"/>
</dbReference>
<dbReference type="PANTHER" id="PTHR35128:SF1">
    <property type="entry name" value="SECRETION-REGULATING GUANINE NUCLEOTIDE EXCHANGE FACTOR"/>
    <property type="match status" value="1"/>
</dbReference>
<evidence type="ECO:0000313" key="3">
    <source>
        <dbReference type="Proteomes" id="UP001530377"/>
    </source>
</evidence>
<dbReference type="InterPro" id="IPR029058">
    <property type="entry name" value="AB_hydrolase_fold"/>
</dbReference>
<proteinExistence type="predicted"/>
<dbReference type="SUPFAM" id="SSF53474">
    <property type="entry name" value="alpha/beta-Hydrolases"/>
    <property type="match status" value="1"/>
</dbReference>